<dbReference type="EMBL" id="CAJVQA010006163">
    <property type="protein sequence ID" value="CAG8635319.1"/>
    <property type="molecule type" value="Genomic_DNA"/>
</dbReference>
<dbReference type="Proteomes" id="UP000789759">
    <property type="component" value="Unassembled WGS sequence"/>
</dbReference>
<keyword evidence="2" id="KW-1185">Reference proteome</keyword>
<comment type="caution">
    <text evidence="1">The sequence shown here is derived from an EMBL/GenBank/DDBJ whole genome shotgun (WGS) entry which is preliminary data.</text>
</comment>
<accession>A0A9N9GUM3</accession>
<reference evidence="1" key="1">
    <citation type="submission" date="2021-06" db="EMBL/GenBank/DDBJ databases">
        <authorList>
            <person name="Kallberg Y."/>
            <person name="Tangrot J."/>
            <person name="Rosling A."/>
        </authorList>
    </citation>
    <scope>NUCLEOTIDE SEQUENCE</scope>
    <source>
        <strain evidence="1">FL966</strain>
    </source>
</reference>
<organism evidence="1 2">
    <name type="scientific">Cetraspora pellucida</name>
    <dbReference type="NCBI Taxonomy" id="1433469"/>
    <lineage>
        <taxon>Eukaryota</taxon>
        <taxon>Fungi</taxon>
        <taxon>Fungi incertae sedis</taxon>
        <taxon>Mucoromycota</taxon>
        <taxon>Glomeromycotina</taxon>
        <taxon>Glomeromycetes</taxon>
        <taxon>Diversisporales</taxon>
        <taxon>Gigasporaceae</taxon>
        <taxon>Cetraspora</taxon>
    </lineage>
</organism>
<sequence length="80" mass="9499">MNLEEIDEIDENTLQDQRIENDDDILKVFQKDKQNNLSNIQQIKIAENASKRFSNKTDEDIDKFIKDYKFYLTVANINTD</sequence>
<name>A0A9N9GUM3_9GLOM</name>
<gene>
    <name evidence="1" type="ORF">CPELLU_LOCUS8590</name>
</gene>
<evidence type="ECO:0000313" key="1">
    <source>
        <dbReference type="EMBL" id="CAG8635319.1"/>
    </source>
</evidence>
<evidence type="ECO:0000313" key="2">
    <source>
        <dbReference type="Proteomes" id="UP000789759"/>
    </source>
</evidence>
<dbReference type="AlphaFoldDB" id="A0A9N9GUM3"/>
<proteinExistence type="predicted"/>
<protein>
    <submittedName>
        <fullName evidence="1">12990_t:CDS:1</fullName>
    </submittedName>
</protein>
<dbReference type="OrthoDB" id="2406253at2759"/>